<evidence type="ECO:0000256" key="9">
    <source>
        <dbReference type="SAM" id="Phobius"/>
    </source>
</evidence>
<dbReference type="Pfam" id="PF00664">
    <property type="entry name" value="ABC_membrane"/>
    <property type="match status" value="1"/>
</dbReference>
<dbReference type="PROSITE" id="PS00211">
    <property type="entry name" value="ABC_TRANSPORTER_1"/>
    <property type="match status" value="1"/>
</dbReference>
<dbReference type="Pfam" id="PF00005">
    <property type="entry name" value="ABC_tran"/>
    <property type="match status" value="1"/>
</dbReference>
<evidence type="ECO:0000256" key="1">
    <source>
        <dbReference type="ARBA" id="ARBA00004651"/>
    </source>
</evidence>
<feature type="transmembrane region" description="Helical" evidence="9">
    <location>
        <begin position="20"/>
        <end position="41"/>
    </location>
</feature>
<dbReference type="InterPro" id="IPR039421">
    <property type="entry name" value="Type_1_exporter"/>
</dbReference>
<dbReference type="InterPro" id="IPR027417">
    <property type="entry name" value="P-loop_NTPase"/>
</dbReference>
<feature type="transmembrane region" description="Helical" evidence="9">
    <location>
        <begin position="266"/>
        <end position="285"/>
    </location>
</feature>
<dbReference type="InterPro" id="IPR017871">
    <property type="entry name" value="ABC_transporter-like_CS"/>
</dbReference>
<feature type="transmembrane region" description="Helical" evidence="9">
    <location>
        <begin position="61"/>
        <end position="88"/>
    </location>
</feature>
<reference evidence="13" key="1">
    <citation type="submission" date="2016-06" db="EMBL/GenBank/DDBJ databases">
        <authorList>
            <person name="Petersen J."/>
            <person name="Sayavedra L."/>
        </authorList>
    </citation>
    <scope>NUCLEOTIDE SEQUENCE [LARGE SCALE GENOMIC DNA]</scope>
    <source>
        <strain evidence="13">BazSymA</strain>
    </source>
</reference>
<name>A0A1H6KHI1_9GAMM</name>
<gene>
    <name evidence="12" type="ORF">BAZSYMA_ACONTIG02180_2</name>
</gene>
<evidence type="ECO:0000256" key="7">
    <source>
        <dbReference type="ARBA" id="ARBA00022989"/>
    </source>
</evidence>
<dbReference type="InterPro" id="IPR003593">
    <property type="entry name" value="AAA+_ATPase"/>
</dbReference>
<dbReference type="Gene3D" id="3.40.50.300">
    <property type="entry name" value="P-loop containing nucleotide triphosphate hydrolases"/>
    <property type="match status" value="1"/>
</dbReference>
<dbReference type="PROSITE" id="PS50929">
    <property type="entry name" value="ABC_TM1F"/>
    <property type="match status" value="1"/>
</dbReference>
<keyword evidence="2" id="KW-0813">Transport</keyword>
<dbReference type="GO" id="GO:0005886">
    <property type="term" value="C:plasma membrane"/>
    <property type="evidence" value="ECO:0007669"/>
    <property type="project" value="UniProtKB-SubCell"/>
</dbReference>
<dbReference type="EMBL" id="CDSC02000160">
    <property type="protein sequence ID" value="SEH74994.1"/>
    <property type="molecule type" value="Genomic_DNA"/>
</dbReference>
<evidence type="ECO:0000259" key="11">
    <source>
        <dbReference type="PROSITE" id="PS50929"/>
    </source>
</evidence>
<dbReference type="InterPro" id="IPR003439">
    <property type="entry name" value="ABC_transporter-like_ATP-bd"/>
</dbReference>
<evidence type="ECO:0000256" key="6">
    <source>
        <dbReference type="ARBA" id="ARBA00022840"/>
    </source>
</evidence>
<dbReference type="SMART" id="SM00382">
    <property type="entry name" value="AAA"/>
    <property type="match status" value="1"/>
</dbReference>
<evidence type="ECO:0000256" key="2">
    <source>
        <dbReference type="ARBA" id="ARBA00022448"/>
    </source>
</evidence>
<feature type="transmembrane region" description="Helical" evidence="9">
    <location>
        <begin position="291"/>
        <end position="309"/>
    </location>
</feature>
<organism evidence="12 13">
    <name type="scientific">Bathymodiolus azoricus thioautotrophic gill symbiont</name>
    <dbReference type="NCBI Taxonomy" id="235205"/>
    <lineage>
        <taxon>Bacteria</taxon>
        <taxon>Pseudomonadati</taxon>
        <taxon>Pseudomonadota</taxon>
        <taxon>Gammaproteobacteria</taxon>
        <taxon>sulfur-oxidizing symbionts</taxon>
    </lineage>
</organism>
<dbReference type="PANTHER" id="PTHR24221">
    <property type="entry name" value="ATP-BINDING CASSETTE SUB-FAMILY B"/>
    <property type="match status" value="1"/>
</dbReference>
<dbReference type="RefSeq" id="WP_090715582.1">
    <property type="nucleotide sequence ID" value="NZ_CDSC02000160.1"/>
</dbReference>
<dbReference type="GO" id="GO:0016887">
    <property type="term" value="F:ATP hydrolysis activity"/>
    <property type="evidence" value="ECO:0007669"/>
    <property type="project" value="InterPro"/>
</dbReference>
<keyword evidence="6" id="KW-0067">ATP-binding</keyword>
<keyword evidence="5" id="KW-0547">Nucleotide-binding</keyword>
<keyword evidence="8 9" id="KW-0472">Membrane</keyword>
<dbReference type="CDD" id="cd18553">
    <property type="entry name" value="ABC_6TM_PglK_like"/>
    <property type="match status" value="1"/>
</dbReference>
<dbReference type="GO" id="GO:0034040">
    <property type="term" value="F:ATPase-coupled lipid transmembrane transporter activity"/>
    <property type="evidence" value="ECO:0007669"/>
    <property type="project" value="TreeGrafter"/>
</dbReference>
<evidence type="ECO:0000259" key="10">
    <source>
        <dbReference type="PROSITE" id="PS50893"/>
    </source>
</evidence>
<evidence type="ECO:0000256" key="4">
    <source>
        <dbReference type="ARBA" id="ARBA00022692"/>
    </source>
</evidence>
<evidence type="ECO:0000313" key="12">
    <source>
        <dbReference type="EMBL" id="SEH74994.1"/>
    </source>
</evidence>
<protein>
    <submittedName>
        <fullName evidence="12">Multidrug resistance protein (HetA)</fullName>
    </submittedName>
</protein>
<comment type="subcellular location">
    <subcellularLocation>
        <location evidence="1">Cell membrane</location>
        <topology evidence="1">Multi-pass membrane protein</topology>
    </subcellularLocation>
</comment>
<dbReference type="GO" id="GO:0005524">
    <property type="term" value="F:ATP binding"/>
    <property type="evidence" value="ECO:0007669"/>
    <property type="project" value="UniProtKB-KW"/>
</dbReference>
<evidence type="ECO:0000256" key="8">
    <source>
        <dbReference type="ARBA" id="ARBA00023136"/>
    </source>
</evidence>
<proteinExistence type="predicted"/>
<dbReference type="InterPro" id="IPR036640">
    <property type="entry name" value="ABC1_TM_sf"/>
</dbReference>
<accession>A0A1H6KHI1</accession>
<feature type="domain" description="ABC transmembrane type-1" evidence="11">
    <location>
        <begin position="20"/>
        <end position="323"/>
    </location>
</feature>
<dbReference type="PROSITE" id="PS50893">
    <property type="entry name" value="ABC_TRANSPORTER_2"/>
    <property type="match status" value="1"/>
</dbReference>
<dbReference type="SUPFAM" id="SSF52540">
    <property type="entry name" value="P-loop containing nucleoside triphosphate hydrolases"/>
    <property type="match status" value="1"/>
</dbReference>
<sequence length="565" mass="65157">MNYFQKLRQLLDRETKRHLLWLVVFSIFVSVVETIGISAIMPFIDISVNFDSIHQNQYYQWIFVFFGFENDVNFAIVFGLTLVGFYIFRGGVNLTYNYVMANFTEELYARTTKRLFKTYLAMPYRVFTNKNSSYLTKAIITEASLMSLVIRSALMIMSEIFVTVFIYILMLIASWKITLIFTAILILKILFLTHSISKRIKVVGKVRANFQAKLYEIINRVFGNFEHIKLQNKDRLKDIESDFSTTVNKYAKANASYNFLNDFPRLFIETSGFSLIVLLLVVLLYFKQSNISYILPILSLFVLALYRLLPSVNRIVNEYNGLMYYHKSIDIIGEELKTTQENLKDKNIPFNHKIELMNVGFHYQEKTVLSDINLTINKGEKIAFIGESGSGKSTLVNLIIGLHQQNQGEIKIDDIVLDESNLQNWRAQIGYIPQQVYLFDGTIADNVCFGRRLEYTLLEKVLKQANIFDFLQTKEGINTLVGEGGIQLSGGQKQRVAIARALYREPEVLVLDEATSALDDETEQKIMDEIYKISKDKTLIIIAHRLSTIKGCDKVFEIKDKKITQ</sequence>
<dbReference type="FunFam" id="3.40.50.300:FF:000299">
    <property type="entry name" value="ABC transporter ATP-binding protein/permease"/>
    <property type="match status" value="1"/>
</dbReference>
<evidence type="ECO:0000313" key="13">
    <source>
        <dbReference type="Proteomes" id="UP000198988"/>
    </source>
</evidence>
<dbReference type="AlphaFoldDB" id="A0A1H6KHI1"/>
<dbReference type="InterPro" id="IPR011527">
    <property type="entry name" value="ABC1_TM_dom"/>
</dbReference>
<dbReference type="Gene3D" id="1.20.1560.10">
    <property type="entry name" value="ABC transporter type 1, transmembrane domain"/>
    <property type="match status" value="1"/>
</dbReference>
<dbReference type="OrthoDB" id="6336411at2"/>
<evidence type="ECO:0000256" key="5">
    <source>
        <dbReference type="ARBA" id="ARBA00022741"/>
    </source>
</evidence>
<dbReference type="GO" id="GO:0140359">
    <property type="term" value="F:ABC-type transporter activity"/>
    <property type="evidence" value="ECO:0007669"/>
    <property type="project" value="InterPro"/>
</dbReference>
<dbReference type="PANTHER" id="PTHR24221:SF654">
    <property type="entry name" value="ATP-BINDING CASSETTE SUB-FAMILY B MEMBER 6"/>
    <property type="match status" value="1"/>
</dbReference>
<evidence type="ECO:0000256" key="3">
    <source>
        <dbReference type="ARBA" id="ARBA00022475"/>
    </source>
</evidence>
<keyword evidence="3" id="KW-1003">Cell membrane</keyword>
<dbReference type="SUPFAM" id="SSF90123">
    <property type="entry name" value="ABC transporter transmembrane region"/>
    <property type="match status" value="1"/>
</dbReference>
<keyword evidence="7 9" id="KW-1133">Transmembrane helix</keyword>
<keyword evidence="4 9" id="KW-0812">Transmembrane</keyword>
<dbReference type="Proteomes" id="UP000198988">
    <property type="component" value="Unassembled WGS sequence"/>
</dbReference>
<feature type="domain" description="ABC transporter" evidence="10">
    <location>
        <begin position="354"/>
        <end position="565"/>
    </location>
</feature>